<proteinExistence type="predicted"/>
<keyword evidence="3" id="KW-1185">Reference proteome</keyword>
<dbReference type="InterPro" id="IPR025669">
    <property type="entry name" value="AAA_dom"/>
</dbReference>
<name>A0ABV7WAB6_9BURK</name>
<comment type="caution">
    <text evidence="2">The sequence shown here is derived from an EMBL/GenBank/DDBJ whole genome shotgun (WGS) entry which is preliminary data.</text>
</comment>
<dbReference type="CDD" id="cd02042">
    <property type="entry name" value="ParAB_family"/>
    <property type="match status" value="1"/>
</dbReference>
<evidence type="ECO:0000313" key="3">
    <source>
        <dbReference type="Proteomes" id="UP001595729"/>
    </source>
</evidence>
<dbReference type="InterPro" id="IPR027417">
    <property type="entry name" value="P-loop_NTPase"/>
</dbReference>
<dbReference type="PANTHER" id="PTHR13696:SF99">
    <property type="entry name" value="COBYRINIC ACID AC-DIAMIDE SYNTHASE"/>
    <property type="match status" value="1"/>
</dbReference>
<dbReference type="Gene3D" id="3.40.50.300">
    <property type="entry name" value="P-loop containing nucleotide triphosphate hydrolases"/>
    <property type="match status" value="1"/>
</dbReference>
<sequence length="285" mass="30823">MKTLVLANQKGGVGKSAVATLLAHYFRKLGSRVLAIDLDHQGNFSDPLRKSQRAAVAEVPASALLTQASPVIPAADFVLVAADQGLSGLERQPSLHNDFANRLRGFLKVMDGRFDVCLIDTNPNPDIRMIAALASADCVLSPIQLNQEALDGVHALLNHYRVGVRKIKTMLNPKLHLIGLLPVMVEATPFQRENFLQLVQKFHPILIPYGPKPGQFASMPRRSAVAEAQAEGLVLWEMKKTAARDAWREIEVAMAVIAKAVLAEVPTQSTQTTPVNGADHGPVSG</sequence>
<dbReference type="Pfam" id="PF13614">
    <property type="entry name" value="AAA_31"/>
    <property type="match status" value="1"/>
</dbReference>
<dbReference type="SUPFAM" id="SSF52540">
    <property type="entry name" value="P-loop containing nucleoside triphosphate hydrolases"/>
    <property type="match status" value="1"/>
</dbReference>
<dbReference type="Proteomes" id="UP001595729">
    <property type="component" value="Unassembled WGS sequence"/>
</dbReference>
<protein>
    <submittedName>
        <fullName evidence="2">ParA family protein</fullName>
    </submittedName>
</protein>
<feature type="domain" description="AAA" evidence="1">
    <location>
        <begin position="1"/>
        <end position="176"/>
    </location>
</feature>
<organism evidence="2 3">
    <name type="scientific">Hydrogenophaga luteola</name>
    <dbReference type="NCBI Taxonomy" id="1591122"/>
    <lineage>
        <taxon>Bacteria</taxon>
        <taxon>Pseudomonadati</taxon>
        <taxon>Pseudomonadota</taxon>
        <taxon>Betaproteobacteria</taxon>
        <taxon>Burkholderiales</taxon>
        <taxon>Comamonadaceae</taxon>
        <taxon>Hydrogenophaga</taxon>
    </lineage>
</organism>
<evidence type="ECO:0000259" key="1">
    <source>
        <dbReference type="Pfam" id="PF13614"/>
    </source>
</evidence>
<accession>A0ABV7WAB6</accession>
<dbReference type="EMBL" id="JBHRXX010000009">
    <property type="protein sequence ID" value="MFC3686002.1"/>
    <property type="molecule type" value="Genomic_DNA"/>
</dbReference>
<gene>
    <name evidence="2" type="ORF">ACFOPI_20575</name>
</gene>
<dbReference type="PANTHER" id="PTHR13696">
    <property type="entry name" value="P-LOOP CONTAINING NUCLEOSIDE TRIPHOSPHATE HYDROLASE"/>
    <property type="match status" value="1"/>
</dbReference>
<evidence type="ECO:0000313" key="2">
    <source>
        <dbReference type="EMBL" id="MFC3686002.1"/>
    </source>
</evidence>
<reference evidence="3" key="1">
    <citation type="journal article" date="2019" name="Int. J. Syst. Evol. Microbiol.">
        <title>The Global Catalogue of Microorganisms (GCM) 10K type strain sequencing project: providing services to taxonomists for standard genome sequencing and annotation.</title>
        <authorList>
            <consortium name="The Broad Institute Genomics Platform"/>
            <consortium name="The Broad Institute Genome Sequencing Center for Infectious Disease"/>
            <person name="Wu L."/>
            <person name="Ma J."/>
        </authorList>
    </citation>
    <scope>NUCLEOTIDE SEQUENCE [LARGE SCALE GENOMIC DNA]</scope>
    <source>
        <strain evidence="3">KCTC 42501</strain>
    </source>
</reference>
<dbReference type="InterPro" id="IPR050678">
    <property type="entry name" value="DNA_Partitioning_ATPase"/>
</dbReference>
<dbReference type="RefSeq" id="WP_382178138.1">
    <property type="nucleotide sequence ID" value="NZ_JBHRXX010000009.1"/>
</dbReference>